<feature type="domain" description="Carboxylesterase type B" evidence="4">
    <location>
        <begin position="58"/>
        <end position="533"/>
    </location>
</feature>
<dbReference type="Gene3D" id="3.40.50.1820">
    <property type="entry name" value="alpha/beta hydrolase"/>
    <property type="match status" value="1"/>
</dbReference>
<dbReference type="InterPro" id="IPR050309">
    <property type="entry name" value="Type-B_Carboxylest/Lipase"/>
</dbReference>
<reference evidence="5 6" key="1">
    <citation type="submission" date="2018-01" db="EMBL/GenBank/DDBJ databases">
        <title>Whole genome analyses suggest that Burkholderia sensu lato contains two further novel genera in the rhizoxinica-symbiotica group Mycetohabitans gen. nov., and Trinickia gen. nov.: implications for the evolution of diazotrophy and nodulation in the Burkholderiaceae.</title>
        <authorList>
            <person name="Estrada-de los Santos P."/>
            <person name="Palmer M."/>
            <person name="Chavez-Ramirez B."/>
            <person name="Beukes C."/>
            <person name="Steenkamp E.T."/>
            <person name="Hirsch A.M."/>
            <person name="Manyaka P."/>
            <person name="Maluk M."/>
            <person name="Lafos M."/>
            <person name="Crook M."/>
            <person name="Gross E."/>
            <person name="Simon M.F."/>
            <person name="Bueno dos Reis Junior F."/>
            <person name="Poole P.S."/>
            <person name="Venter S.N."/>
            <person name="James E.K."/>
        </authorList>
    </citation>
    <scope>NUCLEOTIDE SEQUENCE [LARGE SCALE GENOMIC DNA]</scope>
    <source>
        <strain evidence="5 6">JPY 581</strain>
    </source>
</reference>
<evidence type="ECO:0000259" key="4">
    <source>
        <dbReference type="Pfam" id="PF00135"/>
    </source>
</evidence>
<name>A0A2N7X7C6_9BURK</name>
<dbReference type="PANTHER" id="PTHR11559">
    <property type="entry name" value="CARBOXYLESTERASE"/>
    <property type="match status" value="1"/>
</dbReference>
<comment type="similarity">
    <text evidence="1 3">Belongs to the type-B carboxylesterase/lipase family.</text>
</comment>
<evidence type="ECO:0000256" key="3">
    <source>
        <dbReference type="RuleBase" id="RU361235"/>
    </source>
</evidence>
<dbReference type="EC" id="3.1.1.-" evidence="3"/>
<dbReference type="InterPro" id="IPR019826">
    <property type="entry name" value="Carboxylesterase_B_AS"/>
</dbReference>
<dbReference type="SUPFAM" id="SSF53474">
    <property type="entry name" value="alpha/beta-Hydrolases"/>
    <property type="match status" value="1"/>
</dbReference>
<comment type="caution">
    <text evidence="5">The sequence shown here is derived from an EMBL/GenBank/DDBJ whole genome shotgun (WGS) entry which is preliminary data.</text>
</comment>
<dbReference type="GO" id="GO:0016787">
    <property type="term" value="F:hydrolase activity"/>
    <property type="evidence" value="ECO:0007669"/>
    <property type="project" value="UniProtKB-KW"/>
</dbReference>
<accession>A0A2N7X7C6</accession>
<dbReference type="PROSITE" id="PS00941">
    <property type="entry name" value="CARBOXYLESTERASE_B_2"/>
    <property type="match status" value="1"/>
</dbReference>
<dbReference type="STRING" id="863227.GCA_000373005_02705"/>
<dbReference type="InterPro" id="IPR019819">
    <property type="entry name" value="Carboxylesterase_B_CS"/>
</dbReference>
<sequence>MRVSLREARLNSWSQSMKLALGRAAGRFAAIVAAAVTVSFFLMLPCAASAMTAQPSLEVPLVNGTIEGKRMRVGETDLRVFLGIPYAAPPIGTLRWREPKPVERWAGVRRAIEFGPRCMQAPPYEITFRSAQMSEDCLYLNVWTPASGQEKKLPVLVYFHGGNFDVGDGSEPRYDGGNLAARGIVTVTLNYRLGAFGFLALPELESESPHGTAGNYGLLDQHAALEWVRDNIAAFGGDPAQVTIAGDSAGAFSVSTHMASPLSRGLFARAVGFSGGAFRPQLALPRDLARALSTVFSWTSGRTSVESLRAAPADSILAVTGLTGHPAIAFWPSVDGRFLPKAPGGIFASGSQAHVPLLVGSDLYVGHHDMALKGAAPTPQNWQHVLKERFGDRSGEAHALYPGQSEEEIKRSASALAGDEWVGHSARRWMTRHRQTSLARIYFYGYTHRHPIAPNEEDFPDPVVRPWNAKEALFALDNLDSRPSYPWSADDREISRVFSGHVEQFIKDGNPNRAGLPTWPAVQDTREGSLRHAIGADKQRAAQDVDARHALLEASYAVRKAGALAR</sequence>
<dbReference type="Pfam" id="PF00135">
    <property type="entry name" value="COesterase"/>
    <property type="match status" value="1"/>
</dbReference>
<organism evidence="5 6">
    <name type="scientific">Trinickia symbiotica</name>
    <dbReference type="NCBI Taxonomy" id="863227"/>
    <lineage>
        <taxon>Bacteria</taxon>
        <taxon>Pseudomonadati</taxon>
        <taxon>Pseudomonadota</taxon>
        <taxon>Betaproteobacteria</taxon>
        <taxon>Burkholderiales</taxon>
        <taxon>Burkholderiaceae</taxon>
        <taxon>Trinickia</taxon>
    </lineage>
</organism>
<evidence type="ECO:0000313" key="6">
    <source>
        <dbReference type="Proteomes" id="UP000235777"/>
    </source>
</evidence>
<evidence type="ECO:0000313" key="5">
    <source>
        <dbReference type="EMBL" id="PMS37668.1"/>
    </source>
</evidence>
<dbReference type="InterPro" id="IPR029058">
    <property type="entry name" value="AB_hydrolase_fold"/>
</dbReference>
<dbReference type="EMBL" id="PNYC01000003">
    <property type="protein sequence ID" value="PMS37668.1"/>
    <property type="molecule type" value="Genomic_DNA"/>
</dbReference>
<dbReference type="InterPro" id="IPR002018">
    <property type="entry name" value="CarbesteraseB"/>
</dbReference>
<keyword evidence="6" id="KW-1185">Reference proteome</keyword>
<keyword evidence="2 3" id="KW-0378">Hydrolase</keyword>
<dbReference type="AlphaFoldDB" id="A0A2N7X7C6"/>
<gene>
    <name evidence="5" type="ORF">C0Z20_06860</name>
</gene>
<evidence type="ECO:0000256" key="1">
    <source>
        <dbReference type="ARBA" id="ARBA00005964"/>
    </source>
</evidence>
<proteinExistence type="inferred from homology"/>
<dbReference type="Proteomes" id="UP000235777">
    <property type="component" value="Unassembled WGS sequence"/>
</dbReference>
<protein>
    <recommendedName>
        <fullName evidence="3">Carboxylic ester hydrolase</fullName>
        <ecNumber evidence="3">3.1.1.-</ecNumber>
    </recommendedName>
</protein>
<evidence type="ECO:0000256" key="2">
    <source>
        <dbReference type="ARBA" id="ARBA00022801"/>
    </source>
</evidence>
<dbReference type="PROSITE" id="PS00122">
    <property type="entry name" value="CARBOXYLESTERASE_B_1"/>
    <property type="match status" value="1"/>
</dbReference>